<name>A0A6L4WX56_9BACT</name>
<dbReference type="Proteomes" id="UP000472839">
    <property type="component" value="Unassembled WGS sequence"/>
</dbReference>
<evidence type="ECO:0000313" key="1">
    <source>
        <dbReference type="EMBL" id="KAB7891333.1"/>
    </source>
</evidence>
<sequence>MKRIILSLGLIIGGTTLSDLLPTNLSPNSISIKADVIEDNINIIKKLTAEQDLVANAIELYVELYGVAPSNIDAIKSAGLIDGGFSFGGSYSIGGTTFAVTTSKSATLTYQKDYYLNNYDRGRVVEPSISGNNFITKYYLDKEALHTLNYVGAVDAVQPTSPSGSNGKSWYDTIRKKLFYYYGTWTTLDAKRLYIVKGMSELPIAPIENDAGIVLTTTSLLKYLYVDGAWRNVGDIPFDYNTGF</sequence>
<proteinExistence type="predicted"/>
<dbReference type="RefSeq" id="WP_152279435.1">
    <property type="nucleotide sequence ID" value="NZ_WFKK01000001.1"/>
</dbReference>
<comment type="caution">
    <text evidence="1">The sequence shown here is derived from an EMBL/GenBank/DDBJ whole genome shotgun (WGS) entry which is preliminary data.</text>
</comment>
<evidence type="ECO:0000313" key="2">
    <source>
        <dbReference type="Proteomes" id="UP000472839"/>
    </source>
</evidence>
<gene>
    <name evidence="1" type="ORF">GBG19_00420</name>
</gene>
<reference evidence="1 2" key="1">
    <citation type="submission" date="2019-10" db="EMBL/GenBank/DDBJ databases">
        <title>Poseidonibacter ostreae sp. nov., isolated from the gut of the Ostrea denselamellosa.</title>
        <authorList>
            <person name="Choi A."/>
        </authorList>
    </citation>
    <scope>NUCLEOTIDE SEQUENCE [LARGE SCALE GENOMIC DNA]</scope>
    <source>
        <strain evidence="1 2">SJOD-M-33</strain>
    </source>
</reference>
<protein>
    <submittedName>
        <fullName evidence="1">Uncharacterized protein</fullName>
    </submittedName>
</protein>
<dbReference type="AlphaFoldDB" id="A0A6L4WX56"/>
<accession>A0A6L4WX56</accession>
<organism evidence="1 2">
    <name type="scientific">Poseidonibacter ostreae</name>
    <dbReference type="NCBI Taxonomy" id="2654171"/>
    <lineage>
        <taxon>Bacteria</taxon>
        <taxon>Pseudomonadati</taxon>
        <taxon>Campylobacterota</taxon>
        <taxon>Epsilonproteobacteria</taxon>
        <taxon>Campylobacterales</taxon>
        <taxon>Arcobacteraceae</taxon>
        <taxon>Poseidonibacter</taxon>
    </lineage>
</organism>
<dbReference type="EMBL" id="WFKK01000001">
    <property type="protein sequence ID" value="KAB7891333.1"/>
    <property type="molecule type" value="Genomic_DNA"/>
</dbReference>